<dbReference type="Proteomes" id="UP000827872">
    <property type="component" value="Linkage Group LG10"/>
</dbReference>
<keyword evidence="2" id="KW-1185">Reference proteome</keyword>
<reference evidence="1" key="1">
    <citation type="submission" date="2021-08" db="EMBL/GenBank/DDBJ databases">
        <title>The first chromosome-level gecko genome reveals the dynamic sex chromosomes of Neotropical dwarf geckos (Sphaerodactylidae: Sphaerodactylus).</title>
        <authorList>
            <person name="Pinto B.J."/>
            <person name="Keating S.E."/>
            <person name="Gamble T."/>
        </authorList>
    </citation>
    <scope>NUCLEOTIDE SEQUENCE</scope>
    <source>
        <strain evidence="1">TG3544</strain>
    </source>
</reference>
<name>A0ACB8E753_9SAUR</name>
<accession>A0ACB8E753</accession>
<organism evidence="1 2">
    <name type="scientific">Sphaerodactylus townsendi</name>
    <dbReference type="NCBI Taxonomy" id="933632"/>
    <lineage>
        <taxon>Eukaryota</taxon>
        <taxon>Metazoa</taxon>
        <taxon>Chordata</taxon>
        <taxon>Craniata</taxon>
        <taxon>Vertebrata</taxon>
        <taxon>Euteleostomi</taxon>
        <taxon>Lepidosauria</taxon>
        <taxon>Squamata</taxon>
        <taxon>Bifurcata</taxon>
        <taxon>Gekkota</taxon>
        <taxon>Sphaerodactylidae</taxon>
        <taxon>Sphaerodactylus</taxon>
    </lineage>
</organism>
<comment type="caution">
    <text evidence="1">The sequence shown here is derived from an EMBL/GenBank/DDBJ whole genome shotgun (WGS) entry which is preliminary data.</text>
</comment>
<evidence type="ECO:0000313" key="1">
    <source>
        <dbReference type="EMBL" id="KAH7988123.1"/>
    </source>
</evidence>
<proteinExistence type="predicted"/>
<protein>
    <submittedName>
        <fullName evidence="1">Uncharacterized protein</fullName>
    </submittedName>
</protein>
<evidence type="ECO:0000313" key="2">
    <source>
        <dbReference type="Proteomes" id="UP000827872"/>
    </source>
</evidence>
<sequence>MCGSHWKEFIITGAVKDDHCSPCSEHETEDVESPKRNIRDSGYVDCWDTERSDSLSPPRHCRDDSFDSLDSFGSRSQQTPSPDVVLRGSSDGRGSDSESDLPHRKIPDMKKDDMSARRTSYGEPKSVVPFNQYLPNKSNQTAYIPAPLRKKKAEREEFRKSWSTATSPLGGERPFSKSHPETIEEEQSEQLAQSEEESLSDGGAPVQTDRSLAATDSFTLSPAHSANKTAGPRNSEKDPQELGKLRRLEQAGIKIVPAAQRYGSSQTHVCETGDPTPDIILRKENPFILCYQRKDPGSEDEQEERIPDLEKDDFAVRRAKLNQPKHTLPFSLSLLGPYPKKEPGKLEEGKKQKTKQETASGNKASSKPMALHEERPFLQPQVDEPKAKGAAEHQSVQVKDRSQQRSQVTLSQLDLSILTKGSITQEDKETWDRLKVSGKTSDEDLMDTQDYFLSSEKSVEAASHNDFAGHKARMCKKATSPRQRVVHFGPVTEIDHQEQEKVSIASAATKDDLEEEANRERADTLETSCSGSHVESTGNDETRRPHFDASKITWSNTDADNSPISDVCAGSQKQTSSSLNEWRESSDEELDGSFPDIERDDMLARRFGTFQKRTSPVHTSYPPVLVAGYHSLKQQGHTDLWKSSHKPERSSPLTCVTQPFRGTPSPVSVSATVTCEDDHGKSEVHDECKNDPRGDKMGVRNPGKDDMMDTFDPELVQPEHLSSETQEGLEKNSKEFPLLRDKHTQTFGSRTPVSDDAESVSMFDMRCSDEAAVMQPHSKARHEKLQTIHHQLKEDEDQWQDEIVDTITKAF</sequence>
<gene>
    <name evidence="1" type="ORF">K3G42_008282</name>
</gene>
<dbReference type="EMBL" id="CM037623">
    <property type="protein sequence ID" value="KAH7988123.1"/>
    <property type="molecule type" value="Genomic_DNA"/>
</dbReference>